<evidence type="ECO:0000313" key="3">
    <source>
        <dbReference type="Proteomes" id="UP001202328"/>
    </source>
</evidence>
<dbReference type="Proteomes" id="UP001202328">
    <property type="component" value="Unassembled WGS sequence"/>
</dbReference>
<feature type="non-terminal residue" evidence="2">
    <location>
        <position position="110"/>
    </location>
</feature>
<organism evidence="2 3">
    <name type="scientific">Papaver atlanticum</name>
    <dbReference type="NCBI Taxonomy" id="357466"/>
    <lineage>
        <taxon>Eukaryota</taxon>
        <taxon>Viridiplantae</taxon>
        <taxon>Streptophyta</taxon>
        <taxon>Embryophyta</taxon>
        <taxon>Tracheophyta</taxon>
        <taxon>Spermatophyta</taxon>
        <taxon>Magnoliopsida</taxon>
        <taxon>Ranunculales</taxon>
        <taxon>Papaveraceae</taxon>
        <taxon>Papaveroideae</taxon>
        <taxon>Papaver</taxon>
    </lineage>
</organism>
<keyword evidence="1" id="KW-1133">Transmembrane helix</keyword>
<protein>
    <submittedName>
        <fullName evidence="2">Uncharacterized protein</fullName>
    </submittedName>
</protein>
<comment type="caution">
    <text evidence="2">The sequence shown here is derived from an EMBL/GenBank/DDBJ whole genome shotgun (WGS) entry which is preliminary data.</text>
</comment>
<accession>A0AAD4SLX3</accession>
<dbReference type="EMBL" id="JAJJMB010010308">
    <property type="protein sequence ID" value="KAI3909936.1"/>
    <property type="molecule type" value="Genomic_DNA"/>
</dbReference>
<keyword evidence="1" id="KW-0812">Transmembrane</keyword>
<evidence type="ECO:0000313" key="2">
    <source>
        <dbReference type="EMBL" id="KAI3909936.1"/>
    </source>
</evidence>
<evidence type="ECO:0000256" key="1">
    <source>
        <dbReference type="SAM" id="Phobius"/>
    </source>
</evidence>
<keyword evidence="1" id="KW-0472">Membrane</keyword>
<sequence length="110" mass="12573">MPEGVAWNLGNDRDDFLLQLQQGKMLIAMLPMDTVCLELKFFFNHTQHTRTSSCCCFKYAAKVFDRVKGFQLVKGLFSFLFESEDYLDAITSCVIVILGYCFDLLIGYSS</sequence>
<dbReference type="AlphaFoldDB" id="A0AAD4SLX3"/>
<name>A0AAD4SLX3_9MAGN</name>
<gene>
    <name evidence="2" type="ORF">MKW98_012990</name>
</gene>
<reference evidence="2" key="1">
    <citation type="submission" date="2022-04" db="EMBL/GenBank/DDBJ databases">
        <title>A functionally conserved STORR gene fusion in Papaver species that diverged 16.8 million years ago.</title>
        <authorList>
            <person name="Catania T."/>
        </authorList>
    </citation>
    <scope>NUCLEOTIDE SEQUENCE</scope>
    <source>
        <strain evidence="2">S-188037</strain>
    </source>
</reference>
<feature type="transmembrane region" description="Helical" evidence="1">
    <location>
        <begin position="86"/>
        <end position="106"/>
    </location>
</feature>
<proteinExistence type="predicted"/>
<keyword evidence="3" id="KW-1185">Reference proteome</keyword>